<dbReference type="InterPro" id="IPR006700">
    <property type="entry name" value="RsmE"/>
</dbReference>
<evidence type="ECO:0000256" key="1">
    <source>
        <dbReference type="ARBA" id="ARBA00004496"/>
    </source>
</evidence>
<dbReference type="InterPro" id="IPR029028">
    <property type="entry name" value="Alpha/beta_knot_MTases"/>
</dbReference>
<evidence type="ECO:0000313" key="15">
    <source>
        <dbReference type="Proteomes" id="UP000286848"/>
    </source>
</evidence>
<dbReference type="Pfam" id="PF04452">
    <property type="entry name" value="Methyltrans_RNA"/>
    <property type="match status" value="1"/>
</dbReference>
<evidence type="ECO:0000256" key="4">
    <source>
        <dbReference type="ARBA" id="ARBA00013673"/>
    </source>
</evidence>
<dbReference type="NCBIfam" id="TIGR00046">
    <property type="entry name" value="RsmE family RNA methyltransferase"/>
    <property type="match status" value="1"/>
</dbReference>
<dbReference type="SUPFAM" id="SSF75217">
    <property type="entry name" value="alpha/beta knot"/>
    <property type="match status" value="1"/>
</dbReference>
<dbReference type="InterPro" id="IPR029026">
    <property type="entry name" value="tRNA_m1G_MTases_N"/>
</dbReference>
<reference evidence="14 15" key="1">
    <citation type="journal article" date="2019" name="Int. J. Syst. Evol. Microbiol.">
        <title>Lactobacillus salitolerans sp. nov., a novel lactic acid bacterium isolated from spent mushroom substrates.</title>
        <authorList>
            <person name="Tohno M."/>
            <person name="Tanizawa Y."/>
            <person name="Kojima Y."/>
            <person name="Sakamoto M."/>
            <person name="Nakamura Y."/>
            <person name="Ohkuma M."/>
            <person name="Kobayashi H."/>
        </authorList>
    </citation>
    <scope>NUCLEOTIDE SEQUENCE [LARGE SCALE GENOMIC DNA]</scope>
    <source>
        <strain evidence="14 15">YK43</strain>
    </source>
</reference>
<dbReference type="Gene3D" id="3.40.1280.10">
    <property type="match status" value="1"/>
</dbReference>
<dbReference type="InterPro" id="IPR046886">
    <property type="entry name" value="RsmE_MTase_dom"/>
</dbReference>
<dbReference type="PIRSF" id="PIRSF015601">
    <property type="entry name" value="MTase_slr0722"/>
    <property type="match status" value="1"/>
</dbReference>
<dbReference type="Proteomes" id="UP000286848">
    <property type="component" value="Unassembled WGS sequence"/>
</dbReference>
<comment type="similarity">
    <text evidence="2 12">Belongs to the RNA methyltransferase RsmE family.</text>
</comment>
<proteinExistence type="inferred from homology"/>
<keyword evidence="6 12" id="KW-0698">rRNA processing</keyword>
<dbReference type="OrthoDB" id="9815641at2"/>
<sequence>MQRYFINNDLHTEEFELPEELYHHVMTVMRAKVHTKFEVVGPDQQVKVVELTQVTPNAARARVIKDLKQNVELPLNVTILCGISKADKAEKIVQKGTEMGASKFIFFNSERSVARWDEKKAPKKLSRLQKIARGAAEQAHRQIIPELNFCPSLSQALAQTSNASYRLAAYEESAKAGEKSKLAQLLQEAKKHMTADKKQEIAGFFGPEGGFSPEESDLFGQQEVLQVGLGPRIMRAETAPLYLLAAISFSLELE</sequence>
<dbReference type="GO" id="GO:0070475">
    <property type="term" value="P:rRNA base methylation"/>
    <property type="evidence" value="ECO:0007669"/>
    <property type="project" value="TreeGrafter"/>
</dbReference>
<name>A0A401ITZ1_9LACO</name>
<comment type="catalytic activity">
    <reaction evidence="11 12">
        <text>uridine(1498) in 16S rRNA + S-adenosyl-L-methionine = N(3)-methyluridine(1498) in 16S rRNA + S-adenosyl-L-homocysteine + H(+)</text>
        <dbReference type="Rhea" id="RHEA:42920"/>
        <dbReference type="Rhea" id="RHEA-COMP:10283"/>
        <dbReference type="Rhea" id="RHEA-COMP:10284"/>
        <dbReference type="ChEBI" id="CHEBI:15378"/>
        <dbReference type="ChEBI" id="CHEBI:57856"/>
        <dbReference type="ChEBI" id="CHEBI:59789"/>
        <dbReference type="ChEBI" id="CHEBI:65315"/>
        <dbReference type="ChEBI" id="CHEBI:74502"/>
        <dbReference type="EC" id="2.1.1.193"/>
    </reaction>
</comment>
<dbReference type="SUPFAM" id="SSF88697">
    <property type="entry name" value="PUA domain-like"/>
    <property type="match status" value="1"/>
</dbReference>
<evidence type="ECO:0000256" key="6">
    <source>
        <dbReference type="ARBA" id="ARBA00022552"/>
    </source>
</evidence>
<dbReference type="AlphaFoldDB" id="A0A401ITZ1"/>
<evidence type="ECO:0000256" key="10">
    <source>
        <dbReference type="ARBA" id="ARBA00025699"/>
    </source>
</evidence>
<dbReference type="GO" id="GO:0005737">
    <property type="term" value="C:cytoplasm"/>
    <property type="evidence" value="ECO:0007669"/>
    <property type="project" value="UniProtKB-SubCell"/>
</dbReference>
<evidence type="ECO:0000256" key="5">
    <source>
        <dbReference type="ARBA" id="ARBA00022490"/>
    </source>
</evidence>
<dbReference type="EMBL" id="BFFP01000023">
    <property type="protein sequence ID" value="GBG95002.1"/>
    <property type="molecule type" value="Genomic_DNA"/>
</dbReference>
<comment type="caution">
    <text evidence="14">The sequence shown here is derived from an EMBL/GenBank/DDBJ whole genome shotgun (WGS) entry which is preliminary data.</text>
</comment>
<evidence type="ECO:0000313" key="14">
    <source>
        <dbReference type="EMBL" id="GBG95002.1"/>
    </source>
</evidence>
<accession>A0A401ITZ1</accession>
<comment type="subcellular location">
    <subcellularLocation>
        <location evidence="1 12">Cytoplasm</location>
    </subcellularLocation>
</comment>
<comment type="function">
    <text evidence="10 12">Specifically methylates the N3 position of the uracil ring of uridine 1498 (m3U1498) in 16S rRNA. Acts on the fully assembled 30S ribosomal subunit.</text>
</comment>
<feature type="domain" description="Ribosomal RNA small subunit methyltransferase E methyltransferase" evidence="13">
    <location>
        <begin position="72"/>
        <end position="248"/>
    </location>
</feature>
<keyword evidence="9 12" id="KW-0949">S-adenosyl-L-methionine</keyword>
<dbReference type="RefSeq" id="WP_124976923.1">
    <property type="nucleotide sequence ID" value="NZ_BFFP01000023.1"/>
</dbReference>
<evidence type="ECO:0000259" key="13">
    <source>
        <dbReference type="Pfam" id="PF04452"/>
    </source>
</evidence>
<protein>
    <recommendedName>
        <fullName evidence="4 12">Ribosomal RNA small subunit methyltransferase E</fullName>
        <ecNumber evidence="3 12">2.1.1.193</ecNumber>
    </recommendedName>
</protein>
<evidence type="ECO:0000256" key="3">
    <source>
        <dbReference type="ARBA" id="ARBA00012328"/>
    </source>
</evidence>
<keyword evidence="7 12" id="KW-0489">Methyltransferase</keyword>
<dbReference type="NCBIfam" id="NF008691">
    <property type="entry name" value="PRK11713.1-4"/>
    <property type="match status" value="1"/>
</dbReference>
<gene>
    <name evidence="14" type="ORF">LFYK43_14610</name>
</gene>
<keyword evidence="15" id="KW-1185">Reference proteome</keyword>
<evidence type="ECO:0000256" key="12">
    <source>
        <dbReference type="PIRNR" id="PIRNR015601"/>
    </source>
</evidence>
<dbReference type="GO" id="GO:0070042">
    <property type="term" value="F:rRNA (uridine-N3-)-methyltransferase activity"/>
    <property type="evidence" value="ECO:0007669"/>
    <property type="project" value="TreeGrafter"/>
</dbReference>
<dbReference type="PANTHER" id="PTHR30027">
    <property type="entry name" value="RIBOSOMAL RNA SMALL SUBUNIT METHYLTRANSFERASE E"/>
    <property type="match status" value="1"/>
</dbReference>
<organism evidence="14 15">
    <name type="scientific">Ligilactobacillus salitolerans</name>
    <dbReference type="NCBI Taxonomy" id="1808352"/>
    <lineage>
        <taxon>Bacteria</taxon>
        <taxon>Bacillati</taxon>
        <taxon>Bacillota</taxon>
        <taxon>Bacilli</taxon>
        <taxon>Lactobacillales</taxon>
        <taxon>Lactobacillaceae</taxon>
        <taxon>Ligilactobacillus</taxon>
    </lineage>
</organism>
<evidence type="ECO:0000256" key="7">
    <source>
        <dbReference type="ARBA" id="ARBA00022603"/>
    </source>
</evidence>
<dbReference type="EC" id="2.1.1.193" evidence="3 12"/>
<dbReference type="CDD" id="cd18084">
    <property type="entry name" value="RsmE-like"/>
    <property type="match status" value="1"/>
</dbReference>
<evidence type="ECO:0000256" key="9">
    <source>
        <dbReference type="ARBA" id="ARBA00022691"/>
    </source>
</evidence>
<evidence type="ECO:0000256" key="8">
    <source>
        <dbReference type="ARBA" id="ARBA00022679"/>
    </source>
</evidence>
<evidence type="ECO:0000256" key="2">
    <source>
        <dbReference type="ARBA" id="ARBA00005528"/>
    </source>
</evidence>
<keyword evidence="8 12" id="KW-0808">Transferase</keyword>
<dbReference type="PANTHER" id="PTHR30027:SF3">
    <property type="entry name" value="16S RRNA (URACIL(1498)-N(3))-METHYLTRANSFERASE"/>
    <property type="match status" value="1"/>
</dbReference>
<dbReference type="InterPro" id="IPR015947">
    <property type="entry name" value="PUA-like_sf"/>
</dbReference>
<keyword evidence="5 12" id="KW-0963">Cytoplasm</keyword>
<evidence type="ECO:0000256" key="11">
    <source>
        <dbReference type="ARBA" id="ARBA00047944"/>
    </source>
</evidence>